<feature type="region of interest" description="Disordered" evidence="1">
    <location>
        <begin position="434"/>
        <end position="493"/>
    </location>
</feature>
<dbReference type="PROSITE" id="PS50174">
    <property type="entry name" value="G_PATCH"/>
    <property type="match status" value="1"/>
</dbReference>
<dbReference type="GO" id="GO:0039536">
    <property type="term" value="P:negative regulation of RIG-I signaling pathway"/>
    <property type="evidence" value="ECO:0007669"/>
    <property type="project" value="InterPro"/>
</dbReference>
<proteinExistence type="predicted"/>
<dbReference type="GO" id="GO:0045893">
    <property type="term" value="P:positive regulation of DNA-templated transcription"/>
    <property type="evidence" value="ECO:0007669"/>
    <property type="project" value="TreeGrafter"/>
</dbReference>
<dbReference type="AlphaFoldDB" id="A0A836D6E2"/>
<feature type="region of interest" description="Disordered" evidence="1">
    <location>
        <begin position="1"/>
        <end position="45"/>
    </location>
</feature>
<feature type="compositionally biased region" description="Acidic residues" evidence="1">
    <location>
        <begin position="453"/>
        <end position="474"/>
    </location>
</feature>
<dbReference type="Proteomes" id="UP000664991">
    <property type="component" value="Unassembled WGS sequence"/>
</dbReference>
<reference evidence="3 4" key="1">
    <citation type="submission" date="2020-12" db="EMBL/GenBank/DDBJ databases">
        <title>De novo assembly of Tibetan sheep genome.</title>
        <authorList>
            <person name="Li X."/>
        </authorList>
    </citation>
    <scope>NUCLEOTIDE SEQUENCE [LARGE SCALE GENOMIC DNA]</scope>
    <source>
        <tissue evidence="3">Heart</tissue>
    </source>
</reference>
<gene>
    <name evidence="3" type="ORF">JEQ12_010054</name>
</gene>
<dbReference type="InterPro" id="IPR000467">
    <property type="entry name" value="G_patch_dom"/>
</dbReference>
<evidence type="ECO:0000256" key="1">
    <source>
        <dbReference type="SAM" id="MobiDB-lite"/>
    </source>
</evidence>
<feature type="region of interest" description="Disordered" evidence="1">
    <location>
        <begin position="63"/>
        <end position="105"/>
    </location>
</feature>
<feature type="compositionally biased region" description="Basic and acidic residues" evidence="1">
    <location>
        <begin position="475"/>
        <end position="493"/>
    </location>
</feature>
<dbReference type="PANTHER" id="PTHR14390">
    <property type="entry name" value="G PATCH DOMAIN CONTAINING PROTEIN 3"/>
    <property type="match status" value="1"/>
</dbReference>
<dbReference type="GO" id="GO:0003676">
    <property type="term" value="F:nucleic acid binding"/>
    <property type="evidence" value="ECO:0007669"/>
    <property type="project" value="InterPro"/>
</dbReference>
<dbReference type="EMBL" id="JAEMGP010000002">
    <property type="protein sequence ID" value="KAG5214268.1"/>
    <property type="molecule type" value="Genomic_DNA"/>
</dbReference>
<dbReference type="SMART" id="SM00443">
    <property type="entry name" value="G_patch"/>
    <property type="match status" value="1"/>
</dbReference>
<sequence>MDPLWAPRASSKGAPSLTQSPIHHSRHRNEAETHGSDPPSEDTCETQAYTHTKLNNSDVAYIDPQNRPSISAHTSQKCTAQIHSPSDTRQTRSGKGETCPSQMFTPTPILQTNGTHQGMLTIFCVTLPIIMKITGRNDFVRTFLALGSIATIPADSSPNIATSQRQLTTFSRELVPADHVTAKMAVSSEAEEEAVVYLVVSGIPSELRSAQLRSYFSQFREQRDCGFLCFHYRHRPERAPPQAAPDSTPTPIRQGLAQTSLNDAGALSTQDSNPTRTRTCCCVVSVRGAAQAQRFLRMYSGRRWLDSQGTWLPGRCFIRRLRLPTEASGLGSFPFKTRKELQSHKAKSEAFTLADLRQLPELNPPVLMPNGNVGTPLRVFLELIRACRLPPRIITQLQLQFPKTGSSRRYGNVPFTYENSETVEQEEFVYTAEGEEIPQGSCLADIPSNSREEPEEEEEEEEETHSDDDDDRGEEWERHEALHEDVTGQERTSERLFEEEIELKWEKGGSGLVFYTDAQFWQEEEGDFDEQTADDWDVDMSVYYDADSGDKDAQDSVQMRLERRLRDGQEAGSVIRHQVGTFERHTKGIGRKVLERQGWAEGQGLGSQCSGVPDALDNDGQHPRCKRGLGYHGEKLQPFGQPKRPRGTGLGLISTIYDEPLPQDQGESLLRRQPPTSMKFRTDMAFVRSSSCALNSLSEPEWQVQGLPLNQDHS</sequence>
<dbReference type="PANTHER" id="PTHR14390:SF2">
    <property type="entry name" value="G PATCH DOMAIN-CONTAINING PROTEIN 3"/>
    <property type="match status" value="1"/>
</dbReference>
<dbReference type="GO" id="GO:0032480">
    <property type="term" value="P:negative regulation of type I interferon production"/>
    <property type="evidence" value="ECO:0007669"/>
    <property type="project" value="InterPro"/>
</dbReference>
<dbReference type="InterPro" id="IPR040341">
    <property type="entry name" value="GPATCH3"/>
</dbReference>
<dbReference type="Pfam" id="PF01585">
    <property type="entry name" value="G-patch"/>
    <property type="match status" value="1"/>
</dbReference>
<organism evidence="3 4">
    <name type="scientific">Ovis aries</name>
    <name type="common">Sheep</name>
    <dbReference type="NCBI Taxonomy" id="9940"/>
    <lineage>
        <taxon>Eukaryota</taxon>
        <taxon>Metazoa</taxon>
        <taxon>Chordata</taxon>
        <taxon>Craniata</taxon>
        <taxon>Vertebrata</taxon>
        <taxon>Euteleostomi</taxon>
        <taxon>Mammalia</taxon>
        <taxon>Eutheria</taxon>
        <taxon>Laurasiatheria</taxon>
        <taxon>Artiodactyla</taxon>
        <taxon>Ruminantia</taxon>
        <taxon>Pecora</taxon>
        <taxon>Bovidae</taxon>
        <taxon>Caprinae</taxon>
        <taxon>Ovis</taxon>
    </lineage>
</organism>
<evidence type="ECO:0000313" key="3">
    <source>
        <dbReference type="EMBL" id="KAG5214268.1"/>
    </source>
</evidence>
<comment type="caution">
    <text evidence="3">The sequence shown here is derived from an EMBL/GenBank/DDBJ whole genome shotgun (WGS) entry which is preliminary data.</text>
</comment>
<feature type="domain" description="G-patch" evidence="2">
    <location>
        <begin position="586"/>
        <end position="634"/>
    </location>
</feature>
<feature type="compositionally biased region" description="Polar residues" evidence="1">
    <location>
        <begin position="66"/>
        <end position="105"/>
    </location>
</feature>
<evidence type="ECO:0000259" key="2">
    <source>
        <dbReference type="PROSITE" id="PS50174"/>
    </source>
</evidence>
<evidence type="ECO:0000313" key="4">
    <source>
        <dbReference type="Proteomes" id="UP000664991"/>
    </source>
</evidence>
<name>A0A836D6E2_SHEEP</name>
<feature type="region of interest" description="Disordered" evidence="1">
    <location>
        <begin position="603"/>
        <end position="652"/>
    </location>
</feature>
<protein>
    <recommendedName>
        <fullName evidence="2">G-patch domain-containing protein</fullName>
    </recommendedName>
</protein>
<accession>A0A836D6E2</accession>